<proteinExistence type="predicted"/>
<evidence type="ECO:0000313" key="2">
    <source>
        <dbReference type="EMBL" id="KAK3774276.1"/>
    </source>
</evidence>
<feature type="compositionally biased region" description="Polar residues" evidence="1">
    <location>
        <begin position="1"/>
        <end position="14"/>
    </location>
</feature>
<name>A0AAE0ZSK5_9GAST</name>
<dbReference type="AlphaFoldDB" id="A0AAE0ZSK5"/>
<accession>A0AAE0ZSK5</accession>
<comment type="caution">
    <text evidence="2">The sequence shown here is derived from an EMBL/GenBank/DDBJ whole genome shotgun (WGS) entry which is preliminary data.</text>
</comment>
<keyword evidence="3" id="KW-1185">Reference proteome</keyword>
<sequence length="154" mass="17185">MSKFSRTAGLQDSRTPPDGAMGQGVKFEIVKHTARVHWIVVTPLQVDILAPSHHLYRALTGDMFEEIKGLIHSLAEKGHNQNMSWIGISGLPFFSKTYSYNVVSGSLSGTKIDNNNVPWETTHEILKSGTRQLRYSALDTYTSIIMEGSSYQKE</sequence>
<feature type="region of interest" description="Disordered" evidence="1">
    <location>
        <begin position="1"/>
        <end position="22"/>
    </location>
</feature>
<dbReference type="Proteomes" id="UP001283361">
    <property type="component" value="Unassembled WGS sequence"/>
</dbReference>
<evidence type="ECO:0000313" key="3">
    <source>
        <dbReference type="Proteomes" id="UP001283361"/>
    </source>
</evidence>
<evidence type="ECO:0000256" key="1">
    <source>
        <dbReference type="SAM" id="MobiDB-lite"/>
    </source>
</evidence>
<organism evidence="2 3">
    <name type="scientific">Elysia crispata</name>
    <name type="common">lettuce slug</name>
    <dbReference type="NCBI Taxonomy" id="231223"/>
    <lineage>
        <taxon>Eukaryota</taxon>
        <taxon>Metazoa</taxon>
        <taxon>Spiralia</taxon>
        <taxon>Lophotrochozoa</taxon>
        <taxon>Mollusca</taxon>
        <taxon>Gastropoda</taxon>
        <taxon>Heterobranchia</taxon>
        <taxon>Euthyneura</taxon>
        <taxon>Panpulmonata</taxon>
        <taxon>Sacoglossa</taxon>
        <taxon>Placobranchoidea</taxon>
        <taxon>Plakobranchidae</taxon>
        <taxon>Elysia</taxon>
    </lineage>
</organism>
<protein>
    <submittedName>
        <fullName evidence="2">Uncharacterized protein</fullName>
    </submittedName>
</protein>
<dbReference type="EMBL" id="JAWDGP010003441">
    <property type="protein sequence ID" value="KAK3774276.1"/>
    <property type="molecule type" value="Genomic_DNA"/>
</dbReference>
<reference evidence="2" key="1">
    <citation type="journal article" date="2023" name="G3 (Bethesda)">
        <title>A reference genome for the long-term kleptoplast-retaining sea slug Elysia crispata morphotype clarki.</title>
        <authorList>
            <person name="Eastman K.E."/>
            <person name="Pendleton A.L."/>
            <person name="Shaikh M.A."/>
            <person name="Suttiyut T."/>
            <person name="Ogas R."/>
            <person name="Tomko P."/>
            <person name="Gavelis G."/>
            <person name="Widhalm J.R."/>
            <person name="Wisecaver J.H."/>
        </authorList>
    </citation>
    <scope>NUCLEOTIDE SEQUENCE</scope>
    <source>
        <strain evidence="2">ECLA1</strain>
    </source>
</reference>
<gene>
    <name evidence="2" type="ORF">RRG08_021022</name>
</gene>